<reference evidence="2 3" key="1">
    <citation type="journal article" date="2020" name="Nature">
        <title>Six reference-quality genomes reveal evolution of bat adaptations.</title>
        <authorList>
            <person name="Jebb D."/>
            <person name="Huang Z."/>
            <person name="Pippel M."/>
            <person name="Hughes G.M."/>
            <person name="Lavrichenko K."/>
            <person name="Devanna P."/>
            <person name="Winkler S."/>
            <person name="Jermiin L.S."/>
            <person name="Skirmuntt E.C."/>
            <person name="Katzourakis A."/>
            <person name="Burkitt-Gray L."/>
            <person name="Ray D.A."/>
            <person name="Sullivan K.A.M."/>
            <person name="Roscito J.G."/>
            <person name="Kirilenko B.M."/>
            <person name="Davalos L.M."/>
            <person name="Corthals A.P."/>
            <person name="Power M.L."/>
            <person name="Jones G."/>
            <person name="Ransome R.D."/>
            <person name="Dechmann D.K.N."/>
            <person name="Locatelli A.G."/>
            <person name="Puechmaille S.J."/>
            <person name="Fedrigo O."/>
            <person name="Jarvis E.D."/>
            <person name="Hiller M."/>
            <person name="Vernes S.C."/>
            <person name="Myers E.W."/>
            <person name="Teeling E.C."/>
        </authorList>
    </citation>
    <scope>NUCLEOTIDE SEQUENCE [LARGE SCALE GENOMIC DNA]</scope>
    <source>
        <strain evidence="2">MRouAeg1</strain>
        <tissue evidence="2">Muscle</tissue>
    </source>
</reference>
<sequence>MHLHQRKVASHCEDKPPGAPEPRWCNSHVIPAHSSQPRWDLVTSPLLSPICGHLCPEPKSPALRWLSTALQPLLDLAQPLVGQKILATSSATSSFCNDLWPLLVGQPALRGLLLDRQALLEH</sequence>
<organism evidence="2 3">
    <name type="scientific">Rousettus aegyptiacus</name>
    <name type="common">Egyptian fruit bat</name>
    <name type="synonym">Pteropus aegyptiacus</name>
    <dbReference type="NCBI Taxonomy" id="9407"/>
    <lineage>
        <taxon>Eukaryota</taxon>
        <taxon>Metazoa</taxon>
        <taxon>Chordata</taxon>
        <taxon>Craniata</taxon>
        <taxon>Vertebrata</taxon>
        <taxon>Euteleostomi</taxon>
        <taxon>Mammalia</taxon>
        <taxon>Eutheria</taxon>
        <taxon>Laurasiatheria</taxon>
        <taxon>Chiroptera</taxon>
        <taxon>Yinpterochiroptera</taxon>
        <taxon>Pteropodoidea</taxon>
        <taxon>Pteropodidae</taxon>
        <taxon>Rousettinae</taxon>
        <taxon>Rousettus</taxon>
    </lineage>
</organism>
<evidence type="ECO:0000313" key="2">
    <source>
        <dbReference type="EMBL" id="KAF6447681.1"/>
    </source>
</evidence>
<comment type="caution">
    <text evidence="2">The sequence shown here is derived from an EMBL/GenBank/DDBJ whole genome shotgun (WGS) entry which is preliminary data.</text>
</comment>
<dbReference type="AlphaFoldDB" id="A0A7J8FJE2"/>
<feature type="region of interest" description="Disordered" evidence="1">
    <location>
        <begin position="1"/>
        <end position="20"/>
    </location>
</feature>
<dbReference type="Proteomes" id="UP000593571">
    <property type="component" value="Unassembled WGS sequence"/>
</dbReference>
<protein>
    <submittedName>
        <fullName evidence="2">Uncharacterized protein</fullName>
    </submittedName>
</protein>
<evidence type="ECO:0000256" key="1">
    <source>
        <dbReference type="SAM" id="MobiDB-lite"/>
    </source>
</evidence>
<name>A0A7J8FJE2_ROUAE</name>
<dbReference type="EMBL" id="JACASE010000007">
    <property type="protein sequence ID" value="KAF6447681.1"/>
    <property type="molecule type" value="Genomic_DNA"/>
</dbReference>
<accession>A0A7J8FJE2</accession>
<gene>
    <name evidence="2" type="ORF">HJG63_012060</name>
</gene>
<proteinExistence type="predicted"/>
<keyword evidence="3" id="KW-1185">Reference proteome</keyword>
<evidence type="ECO:0000313" key="3">
    <source>
        <dbReference type="Proteomes" id="UP000593571"/>
    </source>
</evidence>